<sequence>MVKSGRTLQGIEGVEDGKIIENFRTVKPVGWVGRQRCLGWATPEHRAQGVYGSIVGRYRQSRRRKDVAGRSQDQPRKGQPAEPGGNDEEEKREATRRNGYEEIPPP</sequence>
<protein>
    <submittedName>
        <fullName evidence="2">Uncharacterized protein</fullName>
    </submittedName>
</protein>
<dbReference type="OrthoDB" id="10399996at2759"/>
<gene>
    <name evidence="2" type="ORF">MHI_LOCUS587195</name>
</gene>
<dbReference type="EMBL" id="CAJDYZ010008631">
    <property type="protein sequence ID" value="CAD1475611.1"/>
    <property type="molecule type" value="Genomic_DNA"/>
</dbReference>
<evidence type="ECO:0000313" key="2">
    <source>
        <dbReference type="EMBL" id="CAD1475611.1"/>
    </source>
</evidence>
<dbReference type="AlphaFoldDB" id="A0A6V7H9M4"/>
<reference evidence="2" key="1">
    <citation type="submission" date="2020-07" db="EMBL/GenBank/DDBJ databases">
        <authorList>
            <person name="Nazaruddin N."/>
        </authorList>
    </citation>
    <scope>NUCLEOTIDE SEQUENCE</scope>
</reference>
<comment type="caution">
    <text evidence="2">The sequence shown here is derived from an EMBL/GenBank/DDBJ whole genome shotgun (WGS) entry which is preliminary data.</text>
</comment>
<name>A0A6V7H9M4_9HYME</name>
<dbReference type="Proteomes" id="UP000752696">
    <property type="component" value="Unassembled WGS sequence"/>
</dbReference>
<evidence type="ECO:0000313" key="3">
    <source>
        <dbReference type="Proteomes" id="UP000752696"/>
    </source>
</evidence>
<accession>A0A6V7H9M4</accession>
<feature type="compositionally biased region" description="Basic and acidic residues" evidence="1">
    <location>
        <begin position="89"/>
        <end position="100"/>
    </location>
</feature>
<keyword evidence="3" id="KW-1185">Reference proteome</keyword>
<feature type="non-terminal residue" evidence="2">
    <location>
        <position position="1"/>
    </location>
</feature>
<proteinExistence type="predicted"/>
<evidence type="ECO:0000256" key="1">
    <source>
        <dbReference type="SAM" id="MobiDB-lite"/>
    </source>
</evidence>
<organism evidence="2 3">
    <name type="scientific">Heterotrigona itama</name>
    <dbReference type="NCBI Taxonomy" id="395501"/>
    <lineage>
        <taxon>Eukaryota</taxon>
        <taxon>Metazoa</taxon>
        <taxon>Ecdysozoa</taxon>
        <taxon>Arthropoda</taxon>
        <taxon>Hexapoda</taxon>
        <taxon>Insecta</taxon>
        <taxon>Pterygota</taxon>
        <taxon>Neoptera</taxon>
        <taxon>Endopterygota</taxon>
        <taxon>Hymenoptera</taxon>
        <taxon>Apocrita</taxon>
        <taxon>Aculeata</taxon>
        <taxon>Apoidea</taxon>
        <taxon>Anthophila</taxon>
        <taxon>Apidae</taxon>
        <taxon>Heterotrigona</taxon>
    </lineage>
</organism>
<feature type="region of interest" description="Disordered" evidence="1">
    <location>
        <begin position="57"/>
        <end position="106"/>
    </location>
</feature>